<dbReference type="AlphaFoldDB" id="A0AAV4MQ44"/>
<dbReference type="EMBL" id="BPLQ01000671">
    <property type="protein sequence ID" value="GIX73955.1"/>
    <property type="molecule type" value="Genomic_DNA"/>
</dbReference>
<accession>A0AAV4MQ44</accession>
<dbReference type="SUPFAM" id="SSF52047">
    <property type="entry name" value="RNI-like"/>
    <property type="match status" value="1"/>
</dbReference>
<gene>
    <name evidence="1" type="primary">AVEN_140892_1</name>
    <name evidence="1" type="ORF">CDAR_191661</name>
</gene>
<keyword evidence="2" id="KW-1185">Reference proteome</keyword>
<dbReference type="InterPro" id="IPR032675">
    <property type="entry name" value="LRR_dom_sf"/>
</dbReference>
<name>A0AAV4MQ44_9ARAC</name>
<organism evidence="1 2">
    <name type="scientific">Caerostris darwini</name>
    <dbReference type="NCBI Taxonomy" id="1538125"/>
    <lineage>
        <taxon>Eukaryota</taxon>
        <taxon>Metazoa</taxon>
        <taxon>Ecdysozoa</taxon>
        <taxon>Arthropoda</taxon>
        <taxon>Chelicerata</taxon>
        <taxon>Arachnida</taxon>
        <taxon>Araneae</taxon>
        <taxon>Araneomorphae</taxon>
        <taxon>Entelegynae</taxon>
        <taxon>Araneoidea</taxon>
        <taxon>Araneidae</taxon>
        <taxon>Caerostris</taxon>
    </lineage>
</organism>
<dbReference type="Proteomes" id="UP001054837">
    <property type="component" value="Unassembled WGS sequence"/>
</dbReference>
<evidence type="ECO:0000313" key="2">
    <source>
        <dbReference type="Proteomes" id="UP001054837"/>
    </source>
</evidence>
<proteinExistence type="predicted"/>
<sequence length="308" mass="35811">MRPLTTTALAHCPKLTSVGSLDSAMAIGYIKSKIDESHTGYFGLKKCFWGIEAHWDIHYGCAKYNNFKTIFPELIKTAVSCCPFVEELHLQVLHKDCLQHLRGLKRLNFLYLQWPFCEDFEINECLSSLGEIRHQLKHFVIKCMDPYTRYLSFPLNVVFDKCENLETLGVISYSAVNLPLKMDPSFCRLKSICFRTKSDYLGQILRYCDGLTYLLLIGEFRVDESELQENLSHVSALKLRTLCIHSPYFSKNAMRMVFEKAPNLERVIFRFRTESGESFLRELGRSDAFYDLLMNEERFPPELQPCVF</sequence>
<dbReference type="Gene3D" id="3.80.10.10">
    <property type="entry name" value="Ribonuclease Inhibitor"/>
    <property type="match status" value="1"/>
</dbReference>
<evidence type="ECO:0000313" key="1">
    <source>
        <dbReference type="EMBL" id="GIX73955.1"/>
    </source>
</evidence>
<protein>
    <submittedName>
        <fullName evidence="1">Uncharacterized protein</fullName>
    </submittedName>
</protein>
<reference evidence="1 2" key="1">
    <citation type="submission" date="2021-06" db="EMBL/GenBank/DDBJ databases">
        <title>Caerostris darwini draft genome.</title>
        <authorList>
            <person name="Kono N."/>
            <person name="Arakawa K."/>
        </authorList>
    </citation>
    <scope>NUCLEOTIDE SEQUENCE [LARGE SCALE GENOMIC DNA]</scope>
</reference>
<comment type="caution">
    <text evidence="1">The sequence shown here is derived from an EMBL/GenBank/DDBJ whole genome shotgun (WGS) entry which is preliminary data.</text>
</comment>